<dbReference type="EC" id="1.1.1.401" evidence="2"/>
<keyword evidence="2" id="KW-0560">Oxidoreductase</keyword>
<comment type="similarity">
    <text evidence="1">Belongs to the short-chain dehydrogenases/reductases (SDR) family.</text>
</comment>
<dbReference type="Pfam" id="PF13561">
    <property type="entry name" value="adh_short_C2"/>
    <property type="match status" value="1"/>
</dbReference>
<reference evidence="2 3" key="1">
    <citation type="submission" date="2020-10" db="EMBL/GenBank/DDBJ databases">
        <authorList>
            <person name="Peeters C."/>
        </authorList>
    </citation>
    <scope>NUCLEOTIDE SEQUENCE [LARGE SCALE GENOMIC DNA]</scope>
    <source>
        <strain evidence="2 3">LMG 28140</strain>
    </source>
</reference>
<evidence type="ECO:0000256" key="1">
    <source>
        <dbReference type="ARBA" id="ARBA00006484"/>
    </source>
</evidence>
<organism evidence="2 3">
    <name type="scientific">Paraburkholderia metrosideri</name>
    <dbReference type="NCBI Taxonomy" id="580937"/>
    <lineage>
        <taxon>Bacteria</taxon>
        <taxon>Pseudomonadati</taxon>
        <taxon>Pseudomonadota</taxon>
        <taxon>Betaproteobacteria</taxon>
        <taxon>Burkholderiales</taxon>
        <taxon>Burkholderiaceae</taxon>
        <taxon>Paraburkholderia</taxon>
    </lineage>
</organism>
<proteinExistence type="inferred from homology"/>
<dbReference type="InterPro" id="IPR002347">
    <property type="entry name" value="SDR_fam"/>
</dbReference>
<dbReference type="Gene3D" id="3.40.50.720">
    <property type="entry name" value="NAD(P)-binding Rossmann-like Domain"/>
    <property type="match status" value="1"/>
</dbReference>
<dbReference type="RefSeq" id="WP_201641335.1">
    <property type="nucleotide sequence ID" value="NZ_CAJHCP010000002.1"/>
</dbReference>
<dbReference type="PANTHER" id="PTHR42760">
    <property type="entry name" value="SHORT-CHAIN DEHYDROGENASES/REDUCTASES FAMILY MEMBER"/>
    <property type="match status" value="1"/>
</dbReference>
<evidence type="ECO:0000313" key="2">
    <source>
        <dbReference type="EMBL" id="CAD6519036.1"/>
    </source>
</evidence>
<sequence>MSSHASFARYDFAGRVAVVTGAATGIGRAICDAFALNGASVVNWDRVPGDLDAPHAPRHFAVDITRPASIEAALAATLDAYGRIDYLVNNAGFAGPTMPLDQYDPLEWQRVIDVNLLGTYHVSRFVVPVMRRANSGRIVNVASLAGKEGTPNASAYSAAKAGVIAMTKSLGKELAQTGILVNGIAPAAVETSLLAQMAPAHVQTMIDKSPLGRLGTTQEVAQLALWLCSDSCSFSTGAIFDLSGGRATY</sequence>
<keyword evidence="3" id="KW-1185">Reference proteome</keyword>
<dbReference type="PRINTS" id="PR00080">
    <property type="entry name" value="SDRFAMILY"/>
</dbReference>
<dbReference type="InterPro" id="IPR020904">
    <property type="entry name" value="Sc_DH/Rdtase_CS"/>
</dbReference>
<dbReference type="SUPFAM" id="SSF51735">
    <property type="entry name" value="NAD(P)-binding Rossmann-fold domains"/>
    <property type="match status" value="1"/>
</dbReference>
<dbReference type="CDD" id="cd05233">
    <property type="entry name" value="SDR_c"/>
    <property type="match status" value="1"/>
</dbReference>
<dbReference type="EMBL" id="CAJHCP010000002">
    <property type="protein sequence ID" value="CAD6519036.1"/>
    <property type="molecule type" value="Genomic_DNA"/>
</dbReference>
<dbReference type="PRINTS" id="PR00081">
    <property type="entry name" value="GDHRDH"/>
</dbReference>
<dbReference type="InterPro" id="IPR036291">
    <property type="entry name" value="NAD(P)-bd_dom_sf"/>
</dbReference>
<name>A0ABM8NDZ6_9BURK</name>
<comment type="caution">
    <text evidence="2">The sequence shown here is derived from an EMBL/GenBank/DDBJ whole genome shotgun (WGS) entry which is preliminary data.</text>
</comment>
<dbReference type="Proteomes" id="UP000598032">
    <property type="component" value="Unassembled WGS sequence"/>
</dbReference>
<accession>A0ABM8NDZ6</accession>
<dbReference type="GO" id="GO:0016491">
    <property type="term" value="F:oxidoreductase activity"/>
    <property type="evidence" value="ECO:0007669"/>
    <property type="project" value="UniProtKB-KW"/>
</dbReference>
<dbReference type="PANTHER" id="PTHR42760:SF129">
    <property type="entry name" value="OXIDOREDUCTASE"/>
    <property type="match status" value="1"/>
</dbReference>
<evidence type="ECO:0000313" key="3">
    <source>
        <dbReference type="Proteomes" id="UP000598032"/>
    </source>
</evidence>
<gene>
    <name evidence="2" type="primary">LRA5_2</name>
    <name evidence="2" type="ORF">LMG28140_01182</name>
</gene>
<dbReference type="PROSITE" id="PS00061">
    <property type="entry name" value="ADH_SHORT"/>
    <property type="match status" value="1"/>
</dbReference>
<protein>
    <submittedName>
        <fullName evidence="2">2-dehydro-3-deoxy-L-rhamnonate dehydrogenase (NAD(+))</fullName>
        <ecNumber evidence="2">1.1.1.401</ecNumber>
    </submittedName>
</protein>